<feature type="region of interest" description="Disordered" evidence="1">
    <location>
        <begin position="319"/>
        <end position="367"/>
    </location>
</feature>
<gene>
    <name evidence="2" type="ORF">SEVIR_8G064200v2</name>
</gene>
<protein>
    <recommendedName>
        <fullName evidence="4">DUF4283 domain-containing protein</fullName>
    </recommendedName>
</protein>
<proteinExistence type="predicted"/>
<evidence type="ECO:0000313" key="2">
    <source>
        <dbReference type="EMBL" id="TKV99752.1"/>
    </source>
</evidence>
<evidence type="ECO:0000313" key="3">
    <source>
        <dbReference type="Proteomes" id="UP000298652"/>
    </source>
</evidence>
<feature type="compositionally biased region" description="Basic and acidic residues" evidence="1">
    <location>
        <begin position="319"/>
        <end position="330"/>
    </location>
</feature>
<evidence type="ECO:0008006" key="4">
    <source>
        <dbReference type="Google" id="ProtNLM"/>
    </source>
</evidence>
<sequence>MVAARVGDPALRPSDDTLHIPTSFEIDHELRDWEGNALVTWAMRVPPSTTARNIEDAILEEFRLHPGEVSVTRHRPEAFLLRFQHRRHCEEVNAKGNINFCGNEVCVRPWRSLTGALGAALFYRVRICLDGVPRHAWLPDIVERLVGRHCALQCIDTNLLHPSDTRGIELWAWTSDPSRIAKVMWLVFTTRSMDGSSSSVQINEVPPERWQRGIKHQVLVHLWEIHDYSAVTTDPHDPDVAVGEPEKWRLPWYWGVRDGDQEPTPAFPPLPHPPPPRRDECRGHDRRGDGRRERPDDHPDFHDWHGWRDDDDEDYDDWHGERRGHADPRPSRGAAHGGQRRVRSRSPRRRHAGHGNQGGRRRNLDGDAPLAADTRKEADFKLLYDLQVGSMVEAAQKMFNLQRRHSPAATPRPLMDIFRKTSSIVDATREEAWFNYSDNINNHSKVPVHNVQSVVPLQKVFHRITSALPPPYIPSIQEVDEELRRMSVRLEVASQGTPGQAVGALSGVEPGRAAQAPAVGGEAVQRSPGSHDNDHIIDEQPVLPVPEHQVASSFGVLFTRPEPPLHSAPTPRQEPAPLAQPESTKRRRPRRVFDMSTVRRSARLSTRRPMPVMQRAQHNLCRKLGLLNDDLQPVEAALQEYLVMFQGPLPPEVIAALTAAFNLEDEQAEALDAAMAMVAGEAIQDIQEAVEALQVEGPQVAA</sequence>
<dbReference type="InterPro" id="IPR053253">
    <property type="entry name" value="Sex_diff_modulator"/>
</dbReference>
<dbReference type="EMBL" id="CM016559">
    <property type="protein sequence ID" value="TKV99752.1"/>
    <property type="molecule type" value="Genomic_DNA"/>
</dbReference>
<dbReference type="AlphaFoldDB" id="A0A4U6TG61"/>
<accession>A0A4U6TG61</accession>
<name>A0A4U6TG61_SETVI</name>
<feature type="region of interest" description="Disordered" evidence="1">
    <location>
        <begin position="559"/>
        <end position="590"/>
    </location>
</feature>
<reference evidence="2" key="1">
    <citation type="submission" date="2019-03" db="EMBL/GenBank/DDBJ databases">
        <title>WGS assembly of Setaria viridis.</title>
        <authorList>
            <person name="Huang P."/>
            <person name="Jenkins J."/>
            <person name="Grimwood J."/>
            <person name="Barry K."/>
            <person name="Healey A."/>
            <person name="Mamidi S."/>
            <person name="Sreedasyam A."/>
            <person name="Shu S."/>
            <person name="Feldman M."/>
            <person name="Wu J."/>
            <person name="Yu Y."/>
            <person name="Chen C."/>
            <person name="Johnson J."/>
            <person name="Rokhsar D."/>
            <person name="Baxter I."/>
            <person name="Schmutz J."/>
            <person name="Brutnell T."/>
            <person name="Kellogg E."/>
        </authorList>
    </citation>
    <scope>NUCLEOTIDE SEQUENCE [LARGE SCALE GENOMIC DNA]</scope>
</reference>
<organism evidence="2 3">
    <name type="scientific">Setaria viridis</name>
    <name type="common">Green bristlegrass</name>
    <name type="synonym">Setaria italica subsp. viridis</name>
    <dbReference type="NCBI Taxonomy" id="4556"/>
    <lineage>
        <taxon>Eukaryota</taxon>
        <taxon>Viridiplantae</taxon>
        <taxon>Streptophyta</taxon>
        <taxon>Embryophyta</taxon>
        <taxon>Tracheophyta</taxon>
        <taxon>Spermatophyta</taxon>
        <taxon>Magnoliopsida</taxon>
        <taxon>Liliopsida</taxon>
        <taxon>Poales</taxon>
        <taxon>Poaceae</taxon>
        <taxon>PACMAD clade</taxon>
        <taxon>Panicoideae</taxon>
        <taxon>Panicodae</taxon>
        <taxon>Paniceae</taxon>
        <taxon>Cenchrinae</taxon>
        <taxon>Setaria</taxon>
    </lineage>
</organism>
<feature type="compositionally biased region" description="Basic residues" evidence="1">
    <location>
        <begin position="338"/>
        <end position="353"/>
    </location>
</feature>
<feature type="region of interest" description="Disordered" evidence="1">
    <location>
        <begin position="259"/>
        <end position="306"/>
    </location>
</feature>
<dbReference type="PANTHER" id="PTHR33087:SF21">
    <property type="entry name" value="OS03G0782100 PROTEIN"/>
    <property type="match status" value="1"/>
</dbReference>
<dbReference type="Proteomes" id="UP000298652">
    <property type="component" value="Chromosome 8"/>
</dbReference>
<dbReference type="Gramene" id="TKV99752">
    <property type="protein sequence ID" value="TKV99752"/>
    <property type="gene ID" value="SEVIR_8G064200v2"/>
</dbReference>
<feature type="compositionally biased region" description="Pro residues" evidence="1">
    <location>
        <begin position="265"/>
        <end position="274"/>
    </location>
</feature>
<dbReference type="OMA" id="FARIKSN"/>
<feature type="compositionally biased region" description="Basic and acidic residues" evidence="1">
    <location>
        <begin position="276"/>
        <end position="306"/>
    </location>
</feature>
<dbReference type="PANTHER" id="PTHR33087">
    <property type="entry name" value="OS07G0539200 PROTEIN"/>
    <property type="match status" value="1"/>
</dbReference>
<evidence type="ECO:0000256" key="1">
    <source>
        <dbReference type="SAM" id="MobiDB-lite"/>
    </source>
</evidence>
<keyword evidence="3" id="KW-1185">Reference proteome</keyword>